<dbReference type="Proteomes" id="UP000244336">
    <property type="component" value="Chromosome 8"/>
</dbReference>
<dbReference type="AlphaFoldDB" id="A0A2T7CLC8"/>
<reference evidence="1 2" key="1">
    <citation type="submission" date="2018-04" db="EMBL/GenBank/DDBJ databases">
        <title>WGS assembly of Panicum hallii var. hallii HAL2.</title>
        <authorList>
            <person name="Lovell J."/>
            <person name="Jenkins J."/>
            <person name="Lowry D."/>
            <person name="Mamidi S."/>
            <person name="Sreedasyam A."/>
            <person name="Weng X."/>
            <person name="Barry K."/>
            <person name="Bonette J."/>
            <person name="Campitelli B."/>
            <person name="Daum C."/>
            <person name="Gordon S."/>
            <person name="Gould B."/>
            <person name="Lipzen A."/>
            <person name="MacQueen A."/>
            <person name="Palacio-Mejia J."/>
            <person name="Plott C."/>
            <person name="Shakirov E."/>
            <person name="Shu S."/>
            <person name="Yoshinaga Y."/>
            <person name="Zane M."/>
            <person name="Rokhsar D."/>
            <person name="Grimwood J."/>
            <person name="Schmutz J."/>
            <person name="Juenger T."/>
        </authorList>
    </citation>
    <scope>NUCLEOTIDE SEQUENCE [LARGE SCALE GENOMIC DNA]</scope>
    <source>
        <strain evidence="2">cv. HAL2</strain>
    </source>
</reference>
<keyword evidence="2" id="KW-1185">Reference proteome</keyword>
<evidence type="ECO:0000313" key="1">
    <source>
        <dbReference type="EMBL" id="PUZ44131.1"/>
    </source>
</evidence>
<gene>
    <name evidence="1" type="ORF">GQ55_8G065800</name>
</gene>
<organism evidence="1 2">
    <name type="scientific">Panicum hallii var. hallii</name>
    <dbReference type="NCBI Taxonomy" id="1504633"/>
    <lineage>
        <taxon>Eukaryota</taxon>
        <taxon>Viridiplantae</taxon>
        <taxon>Streptophyta</taxon>
        <taxon>Embryophyta</taxon>
        <taxon>Tracheophyta</taxon>
        <taxon>Spermatophyta</taxon>
        <taxon>Magnoliopsida</taxon>
        <taxon>Liliopsida</taxon>
        <taxon>Poales</taxon>
        <taxon>Poaceae</taxon>
        <taxon>PACMAD clade</taxon>
        <taxon>Panicoideae</taxon>
        <taxon>Panicodae</taxon>
        <taxon>Paniceae</taxon>
        <taxon>Panicinae</taxon>
        <taxon>Panicum</taxon>
        <taxon>Panicum sect. Panicum</taxon>
    </lineage>
</organism>
<evidence type="ECO:0000313" key="2">
    <source>
        <dbReference type="Proteomes" id="UP000244336"/>
    </source>
</evidence>
<accession>A0A2T7CLC8</accession>
<dbReference type="EMBL" id="CM009756">
    <property type="protein sequence ID" value="PUZ44131.1"/>
    <property type="molecule type" value="Genomic_DNA"/>
</dbReference>
<protein>
    <submittedName>
        <fullName evidence="1">Uncharacterized protein</fullName>
    </submittedName>
</protein>
<sequence>MCGLFTSYKFKQDNFKAIDIPFWSGHKGACILRSYITQVTKLTVDKCAQVGINGIHKPCQPKIRNLRLIVIIDQYALGTNVPMKNAGIATVMKPCQSSSSPNGNF</sequence>
<proteinExistence type="predicted"/>
<name>A0A2T7CLC8_9POAL</name>
<dbReference type="Gramene" id="PUZ44131">
    <property type="protein sequence ID" value="PUZ44131"/>
    <property type="gene ID" value="GQ55_8G065800"/>
</dbReference>